<dbReference type="GeneID" id="73902044"/>
<sequence length="395" mass="39415">MSGRRRLLALALTAAMVLSVVGVAAAPALAQSDPELPGATYYGTVQIDGEPAPVGTHVAAYVDGVKQDALTIEEAGIYGGPGGGDGQLVVGAEAGDEVQFFVNGEPVDTDPSPVVWESADSEQVNLTGTDVGQPNVTVEIDPEASVTTVEPNGTAAVLATVENTGDGEALDRTISFGVEGDRQDATTVSLSPGESRDVQFNATFAETGEYEATVDTIDATASVTISVEEGTGGGPGLPPPPPDDGDTGEPDVTVTNATLSETEIAPGDSVSIVVTLQNDADDRAFATLPITVDGTEVATETVTVEGGAETEVTFTRSFDEPGEYAIAVDGVDAGTVTVAPDDDSDTGGGDDSGDDGSADDSDDGSGGGDGVPGFGPVAAALALLAAVGVARLRVA</sequence>
<keyword evidence="4" id="KW-1185">Reference proteome</keyword>
<evidence type="ECO:0000259" key="2">
    <source>
        <dbReference type="Pfam" id="PF07705"/>
    </source>
</evidence>
<name>A0ABD5NRF0_9EURY</name>
<feature type="region of interest" description="Disordered" evidence="1">
    <location>
        <begin position="227"/>
        <end position="250"/>
    </location>
</feature>
<evidence type="ECO:0000313" key="4">
    <source>
        <dbReference type="Proteomes" id="UP001595846"/>
    </source>
</evidence>
<dbReference type="Proteomes" id="UP001595846">
    <property type="component" value="Unassembled WGS sequence"/>
</dbReference>
<gene>
    <name evidence="3" type="ORF">ACFOUR_13740</name>
</gene>
<dbReference type="Pfam" id="PF07705">
    <property type="entry name" value="CARDB"/>
    <property type="match status" value="2"/>
</dbReference>
<feature type="domain" description="CARDB" evidence="2">
    <location>
        <begin position="250"/>
        <end position="329"/>
    </location>
</feature>
<reference evidence="3 4" key="1">
    <citation type="journal article" date="2019" name="Int. J. Syst. Evol. Microbiol.">
        <title>The Global Catalogue of Microorganisms (GCM) 10K type strain sequencing project: providing services to taxonomists for standard genome sequencing and annotation.</title>
        <authorList>
            <consortium name="The Broad Institute Genomics Platform"/>
            <consortium name="The Broad Institute Genome Sequencing Center for Infectious Disease"/>
            <person name="Wu L."/>
            <person name="Ma J."/>
        </authorList>
    </citation>
    <scope>NUCLEOTIDE SEQUENCE [LARGE SCALE GENOMIC DNA]</scope>
    <source>
        <strain evidence="3 4">IBRC-M 10256</strain>
    </source>
</reference>
<dbReference type="InterPro" id="IPR013783">
    <property type="entry name" value="Ig-like_fold"/>
</dbReference>
<accession>A0ABD5NRF0</accession>
<proteinExistence type="predicted"/>
<dbReference type="InterPro" id="IPR011635">
    <property type="entry name" value="CARDB"/>
</dbReference>
<protein>
    <submittedName>
        <fullName evidence="3">CARDB domain-containing protein</fullName>
    </submittedName>
</protein>
<evidence type="ECO:0000313" key="3">
    <source>
        <dbReference type="EMBL" id="MFC3959421.1"/>
    </source>
</evidence>
<organism evidence="3 4">
    <name type="scientific">Halovivax cerinus</name>
    <dbReference type="NCBI Taxonomy" id="1487865"/>
    <lineage>
        <taxon>Archaea</taxon>
        <taxon>Methanobacteriati</taxon>
        <taxon>Methanobacteriota</taxon>
        <taxon>Stenosarchaea group</taxon>
        <taxon>Halobacteria</taxon>
        <taxon>Halobacteriales</taxon>
        <taxon>Natrialbaceae</taxon>
        <taxon>Halovivax</taxon>
    </lineage>
</organism>
<dbReference type="EMBL" id="JBHSAQ010000013">
    <property type="protein sequence ID" value="MFC3959421.1"/>
    <property type="molecule type" value="Genomic_DNA"/>
</dbReference>
<dbReference type="Gene3D" id="2.60.40.10">
    <property type="entry name" value="Immunoglobulins"/>
    <property type="match status" value="2"/>
</dbReference>
<comment type="caution">
    <text evidence="3">The sequence shown here is derived from an EMBL/GenBank/DDBJ whole genome shotgun (WGS) entry which is preliminary data.</text>
</comment>
<feature type="domain" description="CARDB" evidence="2">
    <location>
        <begin position="138"/>
        <end position="224"/>
    </location>
</feature>
<feature type="compositionally biased region" description="Acidic residues" evidence="1">
    <location>
        <begin position="351"/>
        <end position="363"/>
    </location>
</feature>
<dbReference type="PROSITE" id="PS51318">
    <property type="entry name" value="TAT"/>
    <property type="match status" value="1"/>
</dbReference>
<dbReference type="AlphaFoldDB" id="A0ABD5NRF0"/>
<evidence type="ECO:0000256" key="1">
    <source>
        <dbReference type="SAM" id="MobiDB-lite"/>
    </source>
</evidence>
<feature type="region of interest" description="Disordered" evidence="1">
    <location>
        <begin position="335"/>
        <end position="372"/>
    </location>
</feature>
<dbReference type="RefSeq" id="WP_256532937.1">
    <property type="nucleotide sequence ID" value="NZ_CP101824.1"/>
</dbReference>
<dbReference type="InterPro" id="IPR006311">
    <property type="entry name" value="TAT_signal"/>
</dbReference>